<reference evidence="3" key="2">
    <citation type="submission" date="2015-01" db="EMBL/GenBank/DDBJ databases">
        <title>Evolutionary Origins and Diversification of the Mycorrhizal Mutualists.</title>
        <authorList>
            <consortium name="DOE Joint Genome Institute"/>
            <consortium name="Mycorrhizal Genomics Consortium"/>
            <person name="Kohler A."/>
            <person name="Kuo A."/>
            <person name="Nagy L.G."/>
            <person name="Floudas D."/>
            <person name="Copeland A."/>
            <person name="Barry K.W."/>
            <person name="Cichocki N."/>
            <person name="Veneault-Fourrey C."/>
            <person name="LaButti K."/>
            <person name="Lindquist E.A."/>
            <person name="Lipzen A."/>
            <person name="Lundell T."/>
            <person name="Morin E."/>
            <person name="Murat C."/>
            <person name="Riley R."/>
            <person name="Ohm R."/>
            <person name="Sun H."/>
            <person name="Tunlid A."/>
            <person name="Henrissat B."/>
            <person name="Grigoriev I.V."/>
            <person name="Hibbett D.S."/>
            <person name="Martin F."/>
        </authorList>
    </citation>
    <scope>NUCLEOTIDE SEQUENCE [LARGE SCALE GENOMIC DNA]</scope>
    <source>
        <strain evidence="3">441</strain>
    </source>
</reference>
<sequence>MHKTITPAQHRYRVNEVTHEATLPEAQGTDETRKRSETSSQTAGLASHTDHLEE</sequence>
<dbReference type="Proteomes" id="UP000054018">
    <property type="component" value="Unassembled WGS sequence"/>
</dbReference>
<dbReference type="EMBL" id="KN833696">
    <property type="protein sequence ID" value="KIK27451.1"/>
    <property type="molecule type" value="Genomic_DNA"/>
</dbReference>
<accession>A0A0C9ZDS9</accession>
<gene>
    <name evidence="2" type="ORF">PISMIDRAFT_674804</name>
</gene>
<name>A0A0C9ZDS9_9AGAM</name>
<proteinExistence type="predicted"/>
<keyword evidence="3" id="KW-1185">Reference proteome</keyword>
<reference evidence="2 3" key="1">
    <citation type="submission" date="2014-04" db="EMBL/GenBank/DDBJ databases">
        <authorList>
            <consortium name="DOE Joint Genome Institute"/>
            <person name="Kuo A."/>
            <person name="Kohler A."/>
            <person name="Costa M.D."/>
            <person name="Nagy L.G."/>
            <person name="Floudas D."/>
            <person name="Copeland A."/>
            <person name="Barry K.W."/>
            <person name="Cichocki N."/>
            <person name="Veneault-Fourrey C."/>
            <person name="LaButti K."/>
            <person name="Lindquist E.A."/>
            <person name="Lipzen A."/>
            <person name="Lundell T."/>
            <person name="Morin E."/>
            <person name="Murat C."/>
            <person name="Sun H."/>
            <person name="Tunlid A."/>
            <person name="Henrissat B."/>
            <person name="Grigoriev I.V."/>
            <person name="Hibbett D.S."/>
            <person name="Martin F."/>
            <person name="Nordberg H.P."/>
            <person name="Cantor M.N."/>
            <person name="Hua S.X."/>
        </authorList>
    </citation>
    <scope>NUCLEOTIDE SEQUENCE [LARGE SCALE GENOMIC DNA]</scope>
    <source>
        <strain evidence="2 3">441</strain>
    </source>
</reference>
<organism evidence="2 3">
    <name type="scientific">Pisolithus microcarpus 441</name>
    <dbReference type="NCBI Taxonomy" id="765257"/>
    <lineage>
        <taxon>Eukaryota</taxon>
        <taxon>Fungi</taxon>
        <taxon>Dikarya</taxon>
        <taxon>Basidiomycota</taxon>
        <taxon>Agaricomycotina</taxon>
        <taxon>Agaricomycetes</taxon>
        <taxon>Agaricomycetidae</taxon>
        <taxon>Boletales</taxon>
        <taxon>Sclerodermatineae</taxon>
        <taxon>Pisolithaceae</taxon>
        <taxon>Pisolithus</taxon>
    </lineage>
</organism>
<dbReference type="HOGENOM" id="CLU_3051217_0_0_1"/>
<evidence type="ECO:0000313" key="3">
    <source>
        <dbReference type="Proteomes" id="UP000054018"/>
    </source>
</evidence>
<dbReference type="AlphaFoldDB" id="A0A0C9ZDS9"/>
<evidence type="ECO:0000256" key="1">
    <source>
        <dbReference type="SAM" id="MobiDB-lite"/>
    </source>
</evidence>
<evidence type="ECO:0000313" key="2">
    <source>
        <dbReference type="EMBL" id="KIK27451.1"/>
    </source>
</evidence>
<feature type="region of interest" description="Disordered" evidence="1">
    <location>
        <begin position="1"/>
        <end position="54"/>
    </location>
</feature>
<protein>
    <submittedName>
        <fullName evidence="2">Uncharacterized protein</fullName>
    </submittedName>
</protein>